<protein>
    <submittedName>
        <fullName evidence="1">Uncharacterized protein</fullName>
    </submittedName>
</protein>
<sequence>MKARAVKGGVPGLFVALRESSRESGARPVEVLA</sequence>
<reference evidence="1 2" key="1">
    <citation type="submission" date="2020-08" db="EMBL/GenBank/DDBJ databases">
        <title>Sequencing the genomes of 1000 actinobacteria strains.</title>
        <authorList>
            <person name="Klenk H.-P."/>
        </authorList>
    </citation>
    <scope>NUCLEOTIDE SEQUENCE [LARGE SCALE GENOMIC DNA]</scope>
    <source>
        <strain evidence="1 2">DSM 45913</strain>
    </source>
</reference>
<evidence type="ECO:0000313" key="1">
    <source>
        <dbReference type="EMBL" id="MBB6350687.1"/>
    </source>
</evidence>
<proteinExistence type="predicted"/>
<name>A0A7X0EZX5_9ACTN</name>
<dbReference type="EMBL" id="JACHJB010000003">
    <property type="protein sequence ID" value="MBB6350687.1"/>
    <property type="molecule type" value="Genomic_DNA"/>
</dbReference>
<organism evidence="1 2">
    <name type="scientific">Nonomuraea muscovyensis</name>
    <dbReference type="NCBI Taxonomy" id="1124761"/>
    <lineage>
        <taxon>Bacteria</taxon>
        <taxon>Bacillati</taxon>
        <taxon>Actinomycetota</taxon>
        <taxon>Actinomycetes</taxon>
        <taxon>Streptosporangiales</taxon>
        <taxon>Streptosporangiaceae</taxon>
        <taxon>Nonomuraea</taxon>
    </lineage>
</organism>
<accession>A0A7X0EZX5</accession>
<gene>
    <name evidence="1" type="ORF">FHU36_007259</name>
</gene>
<evidence type="ECO:0000313" key="2">
    <source>
        <dbReference type="Proteomes" id="UP000583800"/>
    </source>
</evidence>
<comment type="caution">
    <text evidence="1">The sequence shown here is derived from an EMBL/GenBank/DDBJ whole genome shotgun (WGS) entry which is preliminary data.</text>
</comment>
<dbReference type="Proteomes" id="UP000583800">
    <property type="component" value="Unassembled WGS sequence"/>
</dbReference>
<dbReference type="AlphaFoldDB" id="A0A7X0EZX5"/>
<keyword evidence="2" id="KW-1185">Reference proteome</keyword>